<evidence type="ECO:0000256" key="6">
    <source>
        <dbReference type="SAM" id="Phobius"/>
    </source>
</evidence>
<name>A0A1I7F939_9FLAO</name>
<dbReference type="RefSeq" id="WP_093023101.1">
    <property type="nucleotide sequence ID" value="NZ_FPBK01000001.1"/>
</dbReference>
<dbReference type="InterPro" id="IPR051791">
    <property type="entry name" value="Pra-immunoreactive"/>
</dbReference>
<sequence length="127" mass="14348">MDASLSSRIKALCVDQCLLIGAMYAVTEILESFDEVPNEVRILAFIILFVLYEPFFVSFYGGTIGHSFAKITVRKKKDTDEKISFLSAMIRFLIKMGLGVFSFLILSKKNPQAIHDKIVESLVVYED</sequence>
<evidence type="ECO:0000259" key="7">
    <source>
        <dbReference type="Pfam" id="PF06271"/>
    </source>
</evidence>
<dbReference type="InterPro" id="IPR010432">
    <property type="entry name" value="RDD"/>
</dbReference>
<evidence type="ECO:0000313" key="9">
    <source>
        <dbReference type="Proteomes" id="UP000199138"/>
    </source>
</evidence>
<reference evidence="8 9" key="1">
    <citation type="submission" date="2016-10" db="EMBL/GenBank/DDBJ databases">
        <authorList>
            <person name="de Groot N.N."/>
        </authorList>
    </citation>
    <scope>NUCLEOTIDE SEQUENCE [LARGE SCALE GENOMIC DNA]</scope>
    <source>
        <strain evidence="8 9">CGMCC 1.12333</strain>
    </source>
</reference>
<feature type="domain" description="RDD" evidence="7">
    <location>
        <begin position="3"/>
        <end position="119"/>
    </location>
</feature>
<accession>A0A1I7F939</accession>
<evidence type="ECO:0000256" key="5">
    <source>
        <dbReference type="ARBA" id="ARBA00023136"/>
    </source>
</evidence>
<keyword evidence="5 6" id="KW-0472">Membrane</keyword>
<organism evidence="8 9">
    <name type="scientific">Pustulibacterium marinum</name>
    <dbReference type="NCBI Taxonomy" id="1224947"/>
    <lineage>
        <taxon>Bacteria</taxon>
        <taxon>Pseudomonadati</taxon>
        <taxon>Bacteroidota</taxon>
        <taxon>Flavobacteriia</taxon>
        <taxon>Flavobacteriales</taxon>
        <taxon>Flavobacteriaceae</taxon>
        <taxon>Pustulibacterium</taxon>
    </lineage>
</organism>
<evidence type="ECO:0000256" key="2">
    <source>
        <dbReference type="ARBA" id="ARBA00022475"/>
    </source>
</evidence>
<feature type="transmembrane region" description="Helical" evidence="6">
    <location>
        <begin position="42"/>
        <end position="62"/>
    </location>
</feature>
<keyword evidence="4 6" id="KW-1133">Transmembrane helix</keyword>
<keyword evidence="2" id="KW-1003">Cell membrane</keyword>
<keyword evidence="3 6" id="KW-0812">Transmembrane</keyword>
<comment type="subcellular location">
    <subcellularLocation>
        <location evidence="1">Cell membrane</location>
        <topology evidence="1">Multi-pass membrane protein</topology>
    </subcellularLocation>
</comment>
<dbReference type="Proteomes" id="UP000199138">
    <property type="component" value="Unassembled WGS sequence"/>
</dbReference>
<dbReference type="OrthoDB" id="982116at2"/>
<dbReference type="EMBL" id="FPBK01000001">
    <property type="protein sequence ID" value="SFU32684.1"/>
    <property type="molecule type" value="Genomic_DNA"/>
</dbReference>
<proteinExistence type="predicted"/>
<dbReference type="PANTHER" id="PTHR36115">
    <property type="entry name" value="PROLINE-RICH ANTIGEN HOMOLOG-RELATED"/>
    <property type="match status" value="1"/>
</dbReference>
<evidence type="ECO:0000256" key="3">
    <source>
        <dbReference type="ARBA" id="ARBA00022692"/>
    </source>
</evidence>
<evidence type="ECO:0000256" key="1">
    <source>
        <dbReference type="ARBA" id="ARBA00004651"/>
    </source>
</evidence>
<evidence type="ECO:0000256" key="4">
    <source>
        <dbReference type="ARBA" id="ARBA00022989"/>
    </source>
</evidence>
<gene>
    <name evidence="8" type="ORF">SAMN05216480_101755</name>
</gene>
<feature type="transmembrane region" description="Helical" evidence="6">
    <location>
        <begin position="83"/>
        <end position="106"/>
    </location>
</feature>
<dbReference type="AlphaFoldDB" id="A0A1I7F939"/>
<dbReference type="GO" id="GO:0005886">
    <property type="term" value="C:plasma membrane"/>
    <property type="evidence" value="ECO:0007669"/>
    <property type="project" value="UniProtKB-SubCell"/>
</dbReference>
<keyword evidence="9" id="KW-1185">Reference proteome</keyword>
<evidence type="ECO:0000313" key="8">
    <source>
        <dbReference type="EMBL" id="SFU32684.1"/>
    </source>
</evidence>
<protein>
    <submittedName>
        <fullName evidence="8">Uncharacterized membrane protein YckC, RDD family</fullName>
    </submittedName>
</protein>
<dbReference type="Pfam" id="PF06271">
    <property type="entry name" value="RDD"/>
    <property type="match status" value="1"/>
</dbReference>
<dbReference type="STRING" id="1224947.SAMN05216480_101755"/>